<dbReference type="EMBL" id="JAJA02000001">
    <property type="protein sequence ID" value="KWS07186.1"/>
    <property type="molecule type" value="Genomic_DNA"/>
</dbReference>
<gene>
    <name evidence="2" type="ORF">AZ78_4747</name>
</gene>
<proteinExistence type="predicted"/>
<accession>A0A108UDH2</accession>
<name>A0A108UDH2_9GAMM</name>
<protein>
    <recommendedName>
        <fullName evidence="4">Lipoprotein</fullName>
    </recommendedName>
</protein>
<evidence type="ECO:0000313" key="3">
    <source>
        <dbReference type="Proteomes" id="UP000023435"/>
    </source>
</evidence>
<evidence type="ECO:0008006" key="4">
    <source>
        <dbReference type="Google" id="ProtNLM"/>
    </source>
</evidence>
<dbReference type="OrthoDB" id="6890906at2"/>
<feature type="chain" id="PRO_5007131943" description="Lipoprotein" evidence="1">
    <location>
        <begin position="35"/>
        <end position="158"/>
    </location>
</feature>
<reference evidence="2 3" key="1">
    <citation type="journal article" date="2014" name="Genome Announc.">
        <title>Draft Genome Sequence of Lysobacter capsici AZ78, a Bacterium Antagonistic to Plant-Pathogenic Oomycetes.</title>
        <authorList>
            <person name="Puopolo G."/>
            <person name="Sonego P."/>
            <person name="Engelen K."/>
            <person name="Pertot I."/>
        </authorList>
    </citation>
    <scope>NUCLEOTIDE SEQUENCE [LARGE SCALE GENOMIC DNA]</scope>
    <source>
        <strain evidence="2 3">AZ78</strain>
    </source>
</reference>
<organism evidence="2 3">
    <name type="scientific">Lysobacter capsici AZ78</name>
    <dbReference type="NCBI Taxonomy" id="1444315"/>
    <lineage>
        <taxon>Bacteria</taxon>
        <taxon>Pseudomonadati</taxon>
        <taxon>Pseudomonadota</taxon>
        <taxon>Gammaproteobacteria</taxon>
        <taxon>Lysobacterales</taxon>
        <taxon>Lysobacteraceae</taxon>
        <taxon>Lysobacter</taxon>
    </lineage>
</organism>
<keyword evidence="1" id="KW-0732">Signal</keyword>
<dbReference type="RefSeq" id="WP_051547608.1">
    <property type="nucleotide sequence ID" value="NZ_JAJA02000001.1"/>
</dbReference>
<dbReference type="AlphaFoldDB" id="A0A108UDH2"/>
<evidence type="ECO:0000256" key="1">
    <source>
        <dbReference type="SAM" id="SignalP"/>
    </source>
</evidence>
<dbReference type="Proteomes" id="UP000023435">
    <property type="component" value="Unassembled WGS sequence"/>
</dbReference>
<keyword evidence="3" id="KW-1185">Reference proteome</keyword>
<sequence>MPIAATNPIKRIARASCGVAAVFALLACSTAPHATTDAMRPGTLRITEIQAPRMQDSNDAAPERESLARACKAWRLSEADAARFFALAQEYPDGLGDAYYWLPCSIKGRLIADGRAWEFEINAAATATWRDGETYRRWGCSARACAPLALLMPDGNGP</sequence>
<comment type="caution">
    <text evidence="2">The sequence shown here is derived from an EMBL/GenBank/DDBJ whole genome shotgun (WGS) entry which is preliminary data.</text>
</comment>
<feature type="signal peptide" evidence="1">
    <location>
        <begin position="1"/>
        <end position="34"/>
    </location>
</feature>
<evidence type="ECO:0000313" key="2">
    <source>
        <dbReference type="EMBL" id="KWS07186.1"/>
    </source>
</evidence>